<gene>
    <name evidence="5" type="ORF">JYU34_017357</name>
</gene>
<keyword evidence="3" id="KW-0862">Zinc</keyword>
<organism evidence="5 6">
    <name type="scientific">Plutella xylostella</name>
    <name type="common">Diamondback moth</name>
    <name type="synonym">Plutella maculipennis</name>
    <dbReference type="NCBI Taxonomy" id="51655"/>
    <lineage>
        <taxon>Eukaryota</taxon>
        <taxon>Metazoa</taxon>
        <taxon>Ecdysozoa</taxon>
        <taxon>Arthropoda</taxon>
        <taxon>Hexapoda</taxon>
        <taxon>Insecta</taxon>
        <taxon>Pterygota</taxon>
        <taxon>Neoptera</taxon>
        <taxon>Endopterygota</taxon>
        <taxon>Lepidoptera</taxon>
        <taxon>Glossata</taxon>
        <taxon>Ditrysia</taxon>
        <taxon>Yponomeutoidea</taxon>
        <taxon>Plutellidae</taxon>
        <taxon>Plutella</taxon>
    </lineage>
</organism>
<sequence length="315" mass="34660">MAAATSFASDYHWISTGSRRNSIESVLSIQGRETDIVRDTSDTDGFEEESGAEFEPVTEPEDDDGPVKDESSGDSDNIIKTRVISVCVRDDGDLVLADSEETSSGSDAELALPDYWRCAQCGAQNNTPLYRYCQSCFKVRKNFFPPRPKRKNSGKQSRDVTDAGALVHTLSQADSGVGTDATSQELTSSQDSRPHPSHPYRLDLKRRAESDSDSDQTDIERTVKRKRARKDVAPLVKTVSDPALTIDNFVVDSKESATDNLCIICFSEPKSGVFVHGRIAHICCCYKCAVKVWSKAKRCPICNCKVSNVLKAVVM</sequence>
<dbReference type="SUPFAM" id="SSF90209">
    <property type="entry name" value="Ran binding protein zinc finger-like"/>
    <property type="match status" value="1"/>
</dbReference>
<keyword evidence="2" id="KW-0863">Zinc-finger</keyword>
<feature type="compositionally biased region" description="Acidic residues" evidence="4">
    <location>
        <begin position="42"/>
        <end position="64"/>
    </location>
</feature>
<dbReference type="PANTHER" id="PTHR46858">
    <property type="entry name" value="OS05G0521000 PROTEIN"/>
    <property type="match status" value="1"/>
</dbReference>
<dbReference type="PANTHER" id="PTHR46858:SF5">
    <property type="entry name" value="E3 UBIQUITIN-PROTEIN LIGASE APD1-RELATED"/>
    <property type="match status" value="1"/>
</dbReference>
<protein>
    <submittedName>
        <fullName evidence="5">Uncharacterized protein</fullName>
    </submittedName>
</protein>
<evidence type="ECO:0000256" key="4">
    <source>
        <dbReference type="SAM" id="MobiDB-lite"/>
    </source>
</evidence>
<dbReference type="InterPro" id="IPR013083">
    <property type="entry name" value="Znf_RING/FYVE/PHD"/>
</dbReference>
<dbReference type="Gene3D" id="3.30.40.10">
    <property type="entry name" value="Zinc/RING finger domain, C3HC4 (zinc finger)"/>
    <property type="match status" value="1"/>
</dbReference>
<evidence type="ECO:0000256" key="3">
    <source>
        <dbReference type="ARBA" id="ARBA00022833"/>
    </source>
</evidence>
<keyword evidence="1" id="KW-0479">Metal-binding</keyword>
<feature type="region of interest" description="Disordered" evidence="4">
    <location>
        <begin position="170"/>
        <end position="227"/>
    </location>
</feature>
<evidence type="ECO:0000313" key="5">
    <source>
        <dbReference type="EMBL" id="KAG7298900.1"/>
    </source>
</evidence>
<evidence type="ECO:0000256" key="2">
    <source>
        <dbReference type="ARBA" id="ARBA00022771"/>
    </source>
</evidence>
<dbReference type="Proteomes" id="UP000823941">
    <property type="component" value="Chromosome 23"/>
</dbReference>
<feature type="region of interest" description="Disordered" evidence="4">
    <location>
        <begin position="24"/>
        <end position="75"/>
    </location>
</feature>
<comment type="caution">
    <text evidence="5">The sequence shown here is derived from an EMBL/GenBank/DDBJ whole genome shotgun (WGS) entry which is preliminary data.</text>
</comment>
<dbReference type="Gene3D" id="2.30.30.380">
    <property type="entry name" value="Zn-finger domain of Sec23/24"/>
    <property type="match status" value="1"/>
</dbReference>
<name>A0ABQ7Q0Z2_PLUXY</name>
<accession>A0ABQ7Q0Z2</accession>
<evidence type="ECO:0000256" key="1">
    <source>
        <dbReference type="ARBA" id="ARBA00022723"/>
    </source>
</evidence>
<proteinExistence type="predicted"/>
<feature type="compositionally biased region" description="Polar residues" evidence="4">
    <location>
        <begin position="170"/>
        <end position="191"/>
    </location>
</feature>
<dbReference type="Pfam" id="PF13920">
    <property type="entry name" value="zf-C3HC4_3"/>
    <property type="match status" value="1"/>
</dbReference>
<dbReference type="EMBL" id="JAHIBW010000023">
    <property type="protein sequence ID" value="KAG7298900.1"/>
    <property type="molecule type" value="Genomic_DNA"/>
</dbReference>
<dbReference type="CDD" id="cd16646">
    <property type="entry name" value="mRING-HC-C2H2C4_MDM2-like"/>
    <property type="match status" value="1"/>
</dbReference>
<feature type="compositionally biased region" description="Basic and acidic residues" evidence="4">
    <location>
        <begin position="200"/>
        <end position="210"/>
    </location>
</feature>
<reference evidence="5 6" key="1">
    <citation type="submission" date="2021-06" db="EMBL/GenBank/DDBJ databases">
        <title>A haploid diamondback moth (Plutella xylostella L.) genome assembly resolves 31 chromosomes and identifies a diamide resistance mutation.</title>
        <authorList>
            <person name="Ward C.M."/>
            <person name="Perry K.D."/>
            <person name="Baker G."/>
            <person name="Powis K."/>
            <person name="Heckel D.G."/>
            <person name="Baxter S.W."/>
        </authorList>
    </citation>
    <scope>NUCLEOTIDE SEQUENCE [LARGE SCALE GENOMIC DNA]</scope>
    <source>
        <strain evidence="5 6">LV</strain>
        <tissue evidence="5">Single pupa</tissue>
    </source>
</reference>
<feature type="compositionally biased region" description="Basic and acidic residues" evidence="4">
    <location>
        <begin position="32"/>
        <end position="41"/>
    </location>
</feature>
<evidence type="ECO:0000313" key="6">
    <source>
        <dbReference type="Proteomes" id="UP000823941"/>
    </source>
</evidence>
<dbReference type="InterPro" id="IPR036443">
    <property type="entry name" value="Znf_RanBP2_sf"/>
</dbReference>
<keyword evidence="6" id="KW-1185">Reference proteome</keyword>